<dbReference type="Gene3D" id="3.30.40.10">
    <property type="entry name" value="Zinc/RING finger domain, C3HC4 (zinc finger)"/>
    <property type="match status" value="1"/>
</dbReference>
<feature type="transmembrane region" description="Helical" evidence="6">
    <location>
        <begin position="219"/>
        <end position="242"/>
    </location>
</feature>
<sequence>MATSTQVSTTVTIPPPQDESTSSIWPLPSQSQSQSHSPTPSTSTSTQPRQPSSSPSSAGYRSVGPLNRPWWRPPARNYRPHPANHVLATTYSLNSIVIPVGPRESLPHYWFRAMNYILRIPFREMVGNVTRSYDPTGPQPLADIPMSIPPPTRPSPPAQTAGDTRVSGPGTTSGTTSGIEARGRRTLFSLRSSSPASTQGQPEYMPQVRKAWAERTGDIGMALMAAFFSSAIVTVIAIAAFALNWSKECTYLKVYMVVFVVRKWIMTAIMIDRALYRLPLNLVECDPDIDEERYNGIAIYMSDLFTWHGYAMLFAGSFYVYGYATFHYVSSAPVITGVALVFASMGLVPFFTLLTLIFIALSCLYVLYILFICFIWPFEKCGLSRRRAISRRNGGYRSDGTTNTTDLAQLGNSSSAIGFGNCDNIKITPAMAAIPIVVFRKPIKTVAPSEKADDPTTGRNVMEKMVDIPTTASSSASKGVATNPDSQTDAISKMPTSLSRLCSSVTGSMASPTSSPSMSPAASCVGLPPPCIMSSQHGSRASSTTSFVPATGSEEGMEKHYQPRTTATQMNKDKVRGSPRLSHSISSQGDHVVINMGHNAGIGRICDCPEIETPKPERRGSNGVAVILPYYLTTTPPVPPVPSVGSSSAPISPSTPIPQGNSRHPSPWVPATTATTTTATRPFFSSSQDDSIVPVLPTETYPQVWATNYDDECAICLNDFIDGDELRQMYCDHYFHRNCVDRWLVRNPFCPKCKRAI</sequence>
<keyword evidence="1" id="KW-0479">Metal-binding</keyword>
<feature type="compositionally biased region" description="Pro residues" evidence="5">
    <location>
        <begin position="147"/>
        <end position="157"/>
    </location>
</feature>
<gene>
    <name evidence="8" type="ORF">BG006_009149</name>
</gene>
<feature type="transmembrane region" description="Helical" evidence="6">
    <location>
        <begin position="297"/>
        <end position="320"/>
    </location>
</feature>
<keyword evidence="2 4" id="KW-0863">Zinc-finger</keyword>
<dbReference type="PROSITE" id="PS50089">
    <property type="entry name" value="ZF_RING_2"/>
    <property type="match status" value="1"/>
</dbReference>
<keyword evidence="6" id="KW-1133">Transmembrane helix</keyword>
<evidence type="ECO:0000256" key="6">
    <source>
        <dbReference type="SAM" id="Phobius"/>
    </source>
</evidence>
<evidence type="ECO:0000256" key="5">
    <source>
        <dbReference type="SAM" id="MobiDB-lite"/>
    </source>
</evidence>
<feature type="compositionally biased region" description="Low complexity" evidence="5">
    <location>
        <begin position="643"/>
        <end position="658"/>
    </location>
</feature>
<dbReference type="GO" id="GO:0008270">
    <property type="term" value="F:zinc ion binding"/>
    <property type="evidence" value="ECO:0007669"/>
    <property type="project" value="UniProtKB-KW"/>
</dbReference>
<evidence type="ECO:0000256" key="1">
    <source>
        <dbReference type="ARBA" id="ARBA00022723"/>
    </source>
</evidence>
<feature type="region of interest" description="Disordered" evidence="5">
    <location>
        <begin position="470"/>
        <end position="492"/>
    </location>
</feature>
<evidence type="ECO:0000259" key="7">
    <source>
        <dbReference type="PROSITE" id="PS50089"/>
    </source>
</evidence>
<dbReference type="InterPro" id="IPR013083">
    <property type="entry name" value="Znf_RING/FYVE/PHD"/>
</dbReference>
<feature type="transmembrane region" description="Helical" evidence="6">
    <location>
        <begin position="350"/>
        <end position="378"/>
    </location>
</feature>
<comment type="caution">
    <text evidence="8">The sequence shown here is derived from an EMBL/GenBank/DDBJ whole genome shotgun (WGS) entry which is preliminary data.</text>
</comment>
<feature type="region of interest" description="Disordered" evidence="5">
    <location>
        <begin position="534"/>
        <end position="585"/>
    </location>
</feature>
<dbReference type="SUPFAM" id="SSF57850">
    <property type="entry name" value="RING/U-box"/>
    <property type="match status" value="1"/>
</dbReference>
<protein>
    <recommendedName>
        <fullName evidence="7">RING-type domain-containing protein</fullName>
    </recommendedName>
</protein>
<reference evidence="8" key="1">
    <citation type="journal article" date="2020" name="Fungal Divers.">
        <title>Resolving the Mortierellaceae phylogeny through synthesis of multi-gene phylogenetics and phylogenomics.</title>
        <authorList>
            <person name="Vandepol N."/>
            <person name="Liber J."/>
            <person name="Desiro A."/>
            <person name="Na H."/>
            <person name="Kennedy M."/>
            <person name="Barry K."/>
            <person name="Grigoriev I.V."/>
            <person name="Miller A.N."/>
            <person name="O'Donnell K."/>
            <person name="Stajich J.E."/>
            <person name="Bonito G."/>
        </authorList>
    </citation>
    <scope>NUCLEOTIDE SEQUENCE</scope>
    <source>
        <strain evidence="8">NVP1</strain>
    </source>
</reference>
<feature type="compositionally biased region" description="Polar residues" evidence="5">
    <location>
        <begin position="1"/>
        <end position="12"/>
    </location>
</feature>
<feature type="region of interest" description="Disordered" evidence="5">
    <location>
        <begin position="639"/>
        <end position="668"/>
    </location>
</feature>
<dbReference type="PANTHER" id="PTHR14155:SF610">
    <property type="entry name" value="OS01G0755700 PROTEIN"/>
    <property type="match status" value="1"/>
</dbReference>
<feature type="region of interest" description="Disordered" evidence="5">
    <location>
        <begin position="1"/>
        <end position="64"/>
    </location>
</feature>
<keyword evidence="9" id="KW-1185">Reference proteome</keyword>
<dbReference type="Proteomes" id="UP000696485">
    <property type="component" value="Unassembled WGS sequence"/>
</dbReference>
<dbReference type="SMART" id="SM00184">
    <property type="entry name" value="RING"/>
    <property type="match status" value="1"/>
</dbReference>
<evidence type="ECO:0000313" key="9">
    <source>
        <dbReference type="Proteomes" id="UP000696485"/>
    </source>
</evidence>
<accession>A0A9P5SFG4</accession>
<evidence type="ECO:0000256" key="2">
    <source>
        <dbReference type="ARBA" id="ARBA00022771"/>
    </source>
</evidence>
<organism evidence="8 9">
    <name type="scientific">Podila minutissima</name>
    <dbReference type="NCBI Taxonomy" id="64525"/>
    <lineage>
        <taxon>Eukaryota</taxon>
        <taxon>Fungi</taxon>
        <taxon>Fungi incertae sedis</taxon>
        <taxon>Mucoromycota</taxon>
        <taxon>Mortierellomycotina</taxon>
        <taxon>Mortierellomycetes</taxon>
        <taxon>Mortierellales</taxon>
        <taxon>Mortierellaceae</taxon>
        <taxon>Podila</taxon>
    </lineage>
</organism>
<evidence type="ECO:0000256" key="4">
    <source>
        <dbReference type="PROSITE-ProRule" id="PRU00175"/>
    </source>
</evidence>
<feature type="compositionally biased region" description="Polar residues" evidence="5">
    <location>
        <begin position="534"/>
        <end position="548"/>
    </location>
</feature>
<name>A0A9P5SFG4_9FUNG</name>
<feature type="compositionally biased region" description="Low complexity" evidence="5">
    <location>
        <begin position="167"/>
        <end position="178"/>
    </location>
</feature>
<dbReference type="InterPro" id="IPR053238">
    <property type="entry name" value="RING-H2_zinc_finger"/>
</dbReference>
<evidence type="ECO:0000256" key="3">
    <source>
        <dbReference type="ARBA" id="ARBA00022833"/>
    </source>
</evidence>
<feature type="compositionally biased region" description="Polar residues" evidence="5">
    <location>
        <begin position="483"/>
        <end position="492"/>
    </location>
</feature>
<keyword evidence="3" id="KW-0862">Zinc</keyword>
<feature type="domain" description="RING-type" evidence="7">
    <location>
        <begin position="713"/>
        <end position="754"/>
    </location>
</feature>
<proteinExistence type="predicted"/>
<dbReference type="PANTHER" id="PTHR14155">
    <property type="entry name" value="RING FINGER DOMAIN-CONTAINING"/>
    <property type="match status" value="1"/>
</dbReference>
<dbReference type="EMBL" id="JAAAUY010000650">
    <property type="protein sequence ID" value="KAF9327579.1"/>
    <property type="molecule type" value="Genomic_DNA"/>
</dbReference>
<feature type="transmembrane region" description="Helical" evidence="6">
    <location>
        <begin position="326"/>
        <end position="343"/>
    </location>
</feature>
<keyword evidence="6" id="KW-0472">Membrane</keyword>
<dbReference type="InterPro" id="IPR001841">
    <property type="entry name" value="Znf_RING"/>
</dbReference>
<feature type="compositionally biased region" description="Low complexity" evidence="5">
    <location>
        <begin position="22"/>
        <end position="57"/>
    </location>
</feature>
<evidence type="ECO:0000313" key="8">
    <source>
        <dbReference type="EMBL" id="KAF9327579.1"/>
    </source>
</evidence>
<feature type="region of interest" description="Disordered" evidence="5">
    <location>
        <begin position="144"/>
        <end position="178"/>
    </location>
</feature>
<keyword evidence="6" id="KW-0812">Transmembrane</keyword>
<dbReference type="Pfam" id="PF13639">
    <property type="entry name" value="zf-RING_2"/>
    <property type="match status" value="1"/>
</dbReference>
<dbReference type="AlphaFoldDB" id="A0A9P5SFG4"/>